<dbReference type="InterPro" id="IPR019826">
    <property type="entry name" value="Carboxylesterase_B_AS"/>
</dbReference>
<dbReference type="EMBL" id="JARXVQ010000001">
    <property type="protein sequence ID" value="MDH6180626.1"/>
    <property type="molecule type" value="Genomic_DNA"/>
</dbReference>
<evidence type="ECO:0000256" key="1">
    <source>
        <dbReference type="ARBA" id="ARBA00022801"/>
    </source>
</evidence>
<evidence type="ECO:0000313" key="3">
    <source>
        <dbReference type="EMBL" id="MDH6180626.1"/>
    </source>
</evidence>
<organism evidence="3 4">
    <name type="scientific">Antiquaquibacter oligotrophicus</name>
    <dbReference type="NCBI Taxonomy" id="2880260"/>
    <lineage>
        <taxon>Bacteria</taxon>
        <taxon>Bacillati</taxon>
        <taxon>Actinomycetota</taxon>
        <taxon>Actinomycetes</taxon>
        <taxon>Micrococcales</taxon>
        <taxon>Microbacteriaceae</taxon>
        <taxon>Antiquaquibacter</taxon>
    </lineage>
</organism>
<name>A0ABT6KLK1_9MICO</name>
<keyword evidence="1 3" id="KW-0378">Hydrolase</keyword>
<dbReference type="EC" id="3.1.1.-" evidence="3"/>
<dbReference type="RefSeq" id="WP_322132971.1">
    <property type="nucleotide sequence ID" value="NZ_CP085036.1"/>
</dbReference>
<dbReference type="InterPro" id="IPR029058">
    <property type="entry name" value="AB_hydrolase_fold"/>
</dbReference>
<comment type="caution">
    <text evidence="3">The sequence shown here is derived from an EMBL/GenBank/DDBJ whole genome shotgun (WGS) entry which is preliminary data.</text>
</comment>
<dbReference type="Pfam" id="PF07859">
    <property type="entry name" value="Abhydrolase_3"/>
    <property type="match status" value="1"/>
</dbReference>
<feature type="domain" description="Alpha/beta hydrolase fold-3" evidence="2">
    <location>
        <begin position="73"/>
        <end position="282"/>
    </location>
</feature>
<gene>
    <name evidence="3" type="ORF">M2152_000808</name>
</gene>
<dbReference type="PANTHER" id="PTHR48081">
    <property type="entry name" value="AB HYDROLASE SUPERFAMILY PROTEIN C4A8.06C"/>
    <property type="match status" value="1"/>
</dbReference>
<dbReference type="SUPFAM" id="SSF53474">
    <property type="entry name" value="alpha/beta-Hydrolases"/>
    <property type="match status" value="1"/>
</dbReference>
<evidence type="ECO:0000259" key="2">
    <source>
        <dbReference type="Pfam" id="PF07859"/>
    </source>
</evidence>
<dbReference type="Gene3D" id="3.40.50.1820">
    <property type="entry name" value="alpha/beta hydrolase"/>
    <property type="match status" value="1"/>
</dbReference>
<dbReference type="PROSITE" id="PS00122">
    <property type="entry name" value="CARBOXYLESTERASE_B_1"/>
    <property type="match status" value="1"/>
</dbReference>
<proteinExistence type="predicted"/>
<reference evidence="3 4" key="1">
    <citation type="submission" date="2023-04" db="EMBL/GenBank/DDBJ databases">
        <title>Genome Encyclopedia of Bacteria and Archaea VI: Functional Genomics of Type Strains.</title>
        <authorList>
            <person name="Whitman W."/>
        </authorList>
    </citation>
    <scope>NUCLEOTIDE SEQUENCE [LARGE SCALE GENOMIC DNA]</scope>
    <source>
        <strain evidence="3 4">SG_E_30_P1</strain>
    </source>
</reference>
<evidence type="ECO:0000313" key="4">
    <source>
        <dbReference type="Proteomes" id="UP001160142"/>
    </source>
</evidence>
<accession>A0ABT6KLK1</accession>
<dbReference type="InterPro" id="IPR013094">
    <property type="entry name" value="AB_hydrolase_3"/>
</dbReference>
<sequence length="312" mass="34667">MPIPAPRLSRVPVWAWRALMAHLGPRERRRFNVDPLTTVEYSFDIDYVGDGIREHTLDVIAPKRMSEALPVYVYFHGGGWTSGDKAPLTRYCATQAESGMVVVNVNYRMAPRHRMREMLADAHAALDWVHDSIEGFGGDPGRVVLGGDSAGGQLAALAAATSINAELATHYGITRTHPGVIRGLVQHCAALDFSVIFERGFILSTRFVRMLLPEHIGAKATRAAARFLSPIEWVDPAFPPTLVTTSRPDPFYRASLNFVDALRRHRVPVEVHIDENAQHTWQQDSHHPGSRAVYERMHDFVARVVSPAPSLA</sequence>
<protein>
    <submittedName>
        <fullName evidence="3">Acetyl esterase</fullName>
        <ecNumber evidence="3">3.1.1.-</ecNumber>
    </submittedName>
</protein>
<dbReference type="InterPro" id="IPR050300">
    <property type="entry name" value="GDXG_lipolytic_enzyme"/>
</dbReference>
<keyword evidence="4" id="KW-1185">Reference proteome</keyword>
<dbReference type="GO" id="GO:0016787">
    <property type="term" value="F:hydrolase activity"/>
    <property type="evidence" value="ECO:0007669"/>
    <property type="project" value="UniProtKB-KW"/>
</dbReference>
<dbReference type="Proteomes" id="UP001160142">
    <property type="component" value="Unassembled WGS sequence"/>
</dbReference>